<name>A0A1G6WX50_9SPHI</name>
<dbReference type="Pfam" id="PF13588">
    <property type="entry name" value="HSDR_N_2"/>
    <property type="match status" value="1"/>
</dbReference>
<keyword evidence="3" id="KW-1185">Reference proteome</keyword>
<evidence type="ECO:0000313" key="2">
    <source>
        <dbReference type="EMBL" id="SDD69585.1"/>
    </source>
</evidence>
<dbReference type="AlphaFoldDB" id="A0A1G6WX50"/>
<dbReference type="EMBL" id="FNAI01000002">
    <property type="protein sequence ID" value="SDD69585.1"/>
    <property type="molecule type" value="Genomic_DNA"/>
</dbReference>
<dbReference type="InterPro" id="IPR029464">
    <property type="entry name" value="HSDR_N"/>
</dbReference>
<evidence type="ECO:0000313" key="3">
    <source>
        <dbReference type="Proteomes" id="UP000199072"/>
    </source>
</evidence>
<protein>
    <submittedName>
        <fullName evidence="2">Type I restriction enzyme R protein N terminus (HSDR_N)</fullName>
    </submittedName>
</protein>
<proteinExistence type="predicted"/>
<feature type="domain" description="Type I restriction enzyme R protein N-terminal" evidence="1">
    <location>
        <begin position="84"/>
        <end position="193"/>
    </location>
</feature>
<sequence length="199" mass="23379">MRNSANCIYVESNISIPRIFEFLLLNFELNQGINPIFEFLLLNFELIKMLQPLNLPPYPFKISDDNGQLTLFDEIRKKNIIITPEEWVRQHFVQYLIRQKNYPRSLIRLEGGLKLNGLQKRTDIVVFNSEGKRIMIVECKAPSVAIDQKTFDQVARYNMVHKVSLLAVSNGLQHYYCHIDIENRTYNFIEDLPVYSKPI</sequence>
<evidence type="ECO:0000259" key="1">
    <source>
        <dbReference type="Pfam" id="PF13588"/>
    </source>
</evidence>
<dbReference type="Proteomes" id="UP000199072">
    <property type="component" value="Unassembled WGS sequence"/>
</dbReference>
<dbReference type="STRING" id="1391627.SAMN05216464_102303"/>
<accession>A0A1G6WX50</accession>
<reference evidence="2 3" key="1">
    <citation type="submission" date="2016-10" db="EMBL/GenBank/DDBJ databases">
        <authorList>
            <person name="de Groot N.N."/>
        </authorList>
    </citation>
    <scope>NUCLEOTIDE SEQUENCE [LARGE SCALE GENOMIC DNA]</scope>
    <source>
        <strain evidence="2 3">47C3B</strain>
    </source>
</reference>
<organism evidence="2 3">
    <name type="scientific">Mucilaginibacter pineti</name>
    <dbReference type="NCBI Taxonomy" id="1391627"/>
    <lineage>
        <taxon>Bacteria</taxon>
        <taxon>Pseudomonadati</taxon>
        <taxon>Bacteroidota</taxon>
        <taxon>Sphingobacteriia</taxon>
        <taxon>Sphingobacteriales</taxon>
        <taxon>Sphingobacteriaceae</taxon>
        <taxon>Mucilaginibacter</taxon>
    </lineage>
</organism>
<gene>
    <name evidence="2" type="ORF">SAMN05216464_102303</name>
</gene>